<evidence type="ECO:0000259" key="3">
    <source>
        <dbReference type="PROSITE" id="PS51186"/>
    </source>
</evidence>
<dbReference type="STRING" id="1156935.QWE_06188"/>
<dbReference type="Pfam" id="PF00583">
    <property type="entry name" value="Acetyltransf_1"/>
    <property type="match status" value="1"/>
</dbReference>
<evidence type="ECO:0000256" key="1">
    <source>
        <dbReference type="ARBA" id="ARBA00022679"/>
    </source>
</evidence>
<dbReference type="PANTHER" id="PTHR43877">
    <property type="entry name" value="AMINOALKYLPHOSPHONATE N-ACETYLTRANSFERASE-RELATED-RELATED"/>
    <property type="match status" value="1"/>
</dbReference>
<dbReference type="CDD" id="cd04301">
    <property type="entry name" value="NAT_SF"/>
    <property type="match status" value="1"/>
</dbReference>
<dbReference type="InterPro" id="IPR000182">
    <property type="entry name" value="GNAT_dom"/>
</dbReference>
<accession>K2PIB9</accession>
<keyword evidence="5" id="KW-1185">Reference proteome</keyword>
<dbReference type="GO" id="GO:0016747">
    <property type="term" value="F:acyltransferase activity, transferring groups other than amino-acyl groups"/>
    <property type="evidence" value="ECO:0007669"/>
    <property type="project" value="InterPro"/>
</dbReference>
<dbReference type="InterPro" id="IPR050832">
    <property type="entry name" value="Bact_Acetyltransf"/>
</dbReference>
<name>K2PIB9_9HYPH</name>
<comment type="caution">
    <text evidence="4">The sequence shown here is derived from an EMBL/GenBank/DDBJ whole genome shotgun (WGS) entry which is preliminary data.</text>
</comment>
<dbReference type="PANTHER" id="PTHR43877:SF2">
    <property type="entry name" value="AMINOALKYLPHOSPHONATE N-ACETYLTRANSFERASE-RELATED"/>
    <property type="match status" value="1"/>
</dbReference>
<dbReference type="InterPro" id="IPR016181">
    <property type="entry name" value="Acyl_CoA_acyltransferase"/>
</dbReference>
<dbReference type="Gene3D" id="3.40.630.30">
    <property type="match status" value="1"/>
</dbReference>
<evidence type="ECO:0000256" key="2">
    <source>
        <dbReference type="ARBA" id="ARBA00023315"/>
    </source>
</evidence>
<dbReference type="EMBL" id="ALJF01000004">
    <property type="protein sequence ID" value="EKF60633.1"/>
    <property type="molecule type" value="Genomic_DNA"/>
</dbReference>
<dbReference type="PROSITE" id="PS51186">
    <property type="entry name" value="GNAT"/>
    <property type="match status" value="1"/>
</dbReference>
<reference evidence="4 5" key="1">
    <citation type="journal article" date="2012" name="J. Bacteriol.">
        <title>Draft Genome Sequence of Agrobacterium albertimagni Strain AOL15.</title>
        <authorList>
            <person name="Trimble W.L."/>
            <person name="Phung le T."/>
            <person name="Meyer F."/>
            <person name="Gilbert J.A."/>
            <person name="Silver S."/>
        </authorList>
    </citation>
    <scope>NUCLEOTIDE SEQUENCE [LARGE SCALE GENOMIC DNA]</scope>
    <source>
        <strain evidence="4 5">AOL15</strain>
    </source>
</reference>
<evidence type="ECO:0000313" key="5">
    <source>
        <dbReference type="Proteomes" id="UP000007123"/>
    </source>
</evidence>
<gene>
    <name evidence="4" type="ORF">QWE_06188</name>
</gene>
<dbReference type="AlphaFoldDB" id="K2PIB9"/>
<dbReference type="Proteomes" id="UP000007123">
    <property type="component" value="Unassembled WGS sequence"/>
</dbReference>
<dbReference type="RefSeq" id="WP_006725236.1">
    <property type="nucleotide sequence ID" value="NZ_ALJF01000004.1"/>
</dbReference>
<organism evidence="4 5">
    <name type="scientific">Agrobacterium albertimagni AOL15</name>
    <dbReference type="NCBI Taxonomy" id="1156935"/>
    <lineage>
        <taxon>Bacteria</taxon>
        <taxon>Pseudomonadati</taxon>
        <taxon>Pseudomonadota</taxon>
        <taxon>Alphaproteobacteria</taxon>
        <taxon>Hyphomicrobiales</taxon>
        <taxon>Rhizobiaceae</taxon>
        <taxon>Rhizobium/Agrobacterium group</taxon>
        <taxon>Agrobacterium</taxon>
    </lineage>
</organism>
<protein>
    <submittedName>
        <fullName evidence="4">N-acetyltransferase GCN5</fullName>
    </submittedName>
</protein>
<dbReference type="SUPFAM" id="SSF55729">
    <property type="entry name" value="Acyl-CoA N-acyltransferases (Nat)"/>
    <property type="match status" value="1"/>
</dbReference>
<feature type="domain" description="N-acetyltransferase" evidence="3">
    <location>
        <begin position="5"/>
        <end position="160"/>
    </location>
</feature>
<proteinExistence type="predicted"/>
<dbReference type="PATRIC" id="fig|1156935.5.peg.1246"/>
<evidence type="ECO:0000313" key="4">
    <source>
        <dbReference type="EMBL" id="EKF60633.1"/>
    </source>
</evidence>
<dbReference type="eggNOG" id="COG0456">
    <property type="taxonomic scope" value="Bacteria"/>
</dbReference>
<keyword evidence="2" id="KW-0012">Acyltransferase</keyword>
<sequence length="160" mass="17752">MNMSIVIRQIDQSYSHYEELLALIMASFAYMDGVIDPPSSAHRLTIGSMKDKARDEIGLIAELNGNLVGCAFLRPEPEFLYLGKLAVAAEAQGKGIGGRLLAEGEAIAQRLGKRALRLETRIELTGNHERFGAWGFVRTAEKSHAGYDRPTYIEMQKRLT</sequence>
<keyword evidence="1 4" id="KW-0808">Transferase</keyword>